<comment type="caution">
    <text evidence="4">The sequence shown here is derived from an EMBL/GenBank/DDBJ whole genome shotgun (WGS) entry which is preliminary data.</text>
</comment>
<dbReference type="Proteomes" id="UP001595528">
    <property type="component" value="Unassembled WGS sequence"/>
</dbReference>
<feature type="domain" description="EAL" evidence="3">
    <location>
        <begin position="133"/>
        <end position="384"/>
    </location>
</feature>
<dbReference type="Gene3D" id="3.40.50.2300">
    <property type="match status" value="1"/>
</dbReference>
<keyword evidence="1" id="KW-0597">Phosphoprotein</keyword>
<dbReference type="SUPFAM" id="SSF141868">
    <property type="entry name" value="EAL domain-like"/>
    <property type="match status" value="1"/>
</dbReference>
<reference evidence="5" key="1">
    <citation type="journal article" date="2019" name="Int. J. Syst. Evol. Microbiol.">
        <title>The Global Catalogue of Microorganisms (GCM) 10K type strain sequencing project: providing services to taxonomists for standard genome sequencing and annotation.</title>
        <authorList>
            <consortium name="The Broad Institute Genomics Platform"/>
            <consortium name="The Broad Institute Genome Sequencing Center for Infectious Disease"/>
            <person name="Wu L."/>
            <person name="Ma J."/>
        </authorList>
    </citation>
    <scope>NUCLEOTIDE SEQUENCE [LARGE SCALE GENOMIC DNA]</scope>
    <source>
        <strain evidence="5">KCTC 42964</strain>
    </source>
</reference>
<evidence type="ECO:0000259" key="2">
    <source>
        <dbReference type="PROSITE" id="PS50110"/>
    </source>
</evidence>
<dbReference type="Pfam" id="PF00072">
    <property type="entry name" value="Response_reg"/>
    <property type="match status" value="1"/>
</dbReference>
<dbReference type="Pfam" id="PF00563">
    <property type="entry name" value="EAL"/>
    <property type="match status" value="1"/>
</dbReference>
<dbReference type="PROSITE" id="PS50883">
    <property type="entry name" value="EAL"/>
    <property type="match status" value="1"/>
</dbReference>
<dbReference type="SMART" id="SM00448">
    <property type="entry name" value="REC"/>
    <property type="match status" value="1"/>
</dbReference>
<evidence type="ECO:0000313" key="4">
    <source>
        <dbReference type="EMBL" id="MFC3228124.1"/>
    </source>
</evidence>
<dbReference type="PANTHER" id="PTHR33121">
    <property type="entry name" value="CYCLIC DI-GMP PHOSPHODIESTERASE PDEF"/>
    <property type="match status" value="1"/>
</dbReference>
<accession>A0ABV7L0M7</accession>
<dbReference type="PROSITE" id="PS50110">
    <property type="entry name" value="RESPONSE_REGULATORY"/>
    <property type="match status" value="1"/>
</dbReference>
<dbReference type="PANTHER" id="PTHR33121:SF71">
    <property type="entry name" value="OXYGEN SENSOR PROTEIN DOSP"/>
    <property type="match status" value="1"/>
</dbReference>
<evidence type="ECO:0000259" key="3">
    <source>
        <dbReference type="PROSITE" id="PS50883"/>
    </source>
</evidence>
<evidence type="ECO:0000313" key="5">
    <source>
        <dbReference type="Proteomes" id="UP001595528"/>
    </source>
</evidence>
<dbReference type="SMART" id="SM00052">
    <property type="entry name" value="EAL"/>
    <property type="match status" value="1"/>
</dbReference>
<dbReference type="RefSeq" id="WP_379900942.1">
    <property type="nucleotide sequence ID" value="NZ_JBHRTR010000028.1"/>
</dbReference>
<evidence type="ECO:0000256" key="1">
    <source>
        <dbReference type="PROSITE-ProRule" id="PRU00169"/>
    </source>
</evidence>
<dbReference type="EMBL" id="JBHRTR010000028">
    <property type="protein sequence ID" value="MFC3228124.1"/>
    <property type="molecule type" value="Genomic_DNA"/>
</dbReference>
<sequence>MEERMPANRLIVLDDEPAIGSLVANVAGRIGYAAEAVASFTDFKNALARDDPTHVVLDLQMPDADGVEVLAYLADLGSRARLILMSGVDARVLEVAGQVAQDNGLDVIATCVKPVRAAELRDLLSTHAYPEKAEIDSDALAMAVAREEIHLHFQPKLRLSDRRIVGFEALARWRHAAHGQVPPDIFIPLAERSGLISEVTQRVFGQAARTVRSLDALDPALGVSVNISSIDLQDGHLADRLAATCRDEGVKPDRITLELTETAAMSDPSRAKAGLVRLRLKGFKLSVDDFGIGYSSLALLRQMPFSELKIDRSFVRDCTTSRDSSAIVGAVTAMAHALELSVVAEGVEDADILTHLVEAGVDEAQGYWISRPVEVENIADLVSK</sequence>
<dbReference type="CDD" id="cd01948">
    <property type="entry name" value="EAL"/>
    <property type="match status" value="1"/>
</dbReference>
<name>A0ABV7L0M7_9PROT</name>
<dbReference type="SUPFAM" id="SSF52172">
    <property type="entry name" value="CheY-like"/>
    <property type="match status" value="1"/>
</dbReference>
<dbReference type="Gene3D" id="3.20.20.450">
    <property type="entry name" value="EAL domain"/>
    <property type="match status" value="1"/>
</dbReference>
<feature type="modified residue" description="4-aspartylphosphate" evidence="1">
    <location>
        <position position="58"/>
    </location>
</feature>
<dbReference type="InterPro" id="IPR050706">
    <property type="entry name" value="Cyclic-di-GMP_PDE-like"/>
</dbReference>
<keyword evidence="5" id="KW-1185">Reference proteome</keyword>
<organism evidence="4 5">
    <name type="scientific">Marinibaculum pumilum</name>
    <dbReference type="NCBI Taxonomy" id="1766165"/>
    <lineage>
        <taxon>Bacteria</taxon>
        <taxon>Pseudomonadati</taxon>
        <taxon>Pseudomonadota</taxon>
        <taxon>Alphaproteobacteria</taxon>
        <taxon>Rhodospirillales</taxon>
        <taxon>Rhodospirillaceae</taxon>
        <taxon>Marinibaculum</taxon>
    </lineage>
</organism>
<dbReference type="InterPro" id="IPR011006">
    <property type="entry name" value="CheY-like_superfamily"/>
</dbReference>
<dbReference type="InterPro" id="IPR001633">
    <property type="entry name" value="EAL_dom"/>
</dbReference>
<dbReference type="InterPro" id="IPR035919">
    <property type="entry name" value="EAL_sf"/>
</dbReference>
<proteinExistence type="predicted"/>
<protein>
    <submittedName>
        <fullName evidence="4">EAL domain-containing protein</fullName>
    </submittedName>
</protein>
<dbReference type="InterPro" id="IPR001789">
    <property type="entry name" value="Sig_transdc_resp-reg_receiver"/>
</dbReference>
<gene>
    <name evidence="4" type="ORF">ACFOGJ_12835</name>
</gene>
<feature type="domain" description="Response regulatory" evidence="2">
    <location>
        <begin position="9"/>
        <end position="128"/>
    </location>
</feature>